<dbReference type="InterPro" id="IPR054242">
    <property type="entry name" value="DUF6969"/>
</dbReference>
<reference evidence="2 3" key="1">
    <citation type="submission" date="2018-05" db="EMBL/GenBank/DDBJ databases">
        <title>Leucothrix arctica sp. nov., isolated from Arctic seawater.</title>
        <authorList>
            <person name="Choi A."/>
            <person name="Baek K."/>
        </authorList>
    </citation>
    <scope>NUCLEOTIDE SEQUENCE [LARGE SCALE GENOMIC DNA]</scope>
    <source>
        <strain evidence="2 3">JCM 18388</strain>
    </source>
</reference>
<dbReference type="OrthoDB" id="6115415at2"/>
<dbReference type="RefSeq" id="WP_109838306.1">
    <property type="nucleotide sequence ID" value="NZ_QGKM01000041.1"/>
</dbReference>
<evidence type="ECO:0000313" key="3">
    <source>
        <dbReference type="Proteomes" id="UP000245539"/>
    </source>
</evidence>
<dbReference type="AlphaFoldDB" id="A0A317CB27"/>
<proteinExistence type="predicted"/>
<dbReference type="Pfam" id="PF22308">
    <property type="entry name" value="DUF6969"/>
    <property type="match status" value="1"/>
</dbReference>
<feature type="domain" description="DUF6969" evidence="1">
    <location>
        <begin position="17"/>
        <end position="218"/>
    </location>
</feature>
<name>A0A317CB27_9GAMM</name>
<accession>A0A317CB27</accession>
<dbReference type="EMBL" id="QGKM01000041">
    <property type="protein sequence ID" value="PWQ95834.1"/>
    <property type="molecule type" value="Genomic_DNA"/>
</dbReference>
<sequence>MTELSSLPISTLEILANAGSQVHESMSTLNKASLNLVGECLKGQGEFYELSHYPQDDVYDADSKSQYYFHTHRGLNEEYGHFHTFMRAAGMPKHVVPVDNTGNEVWPAGQDALSHLVCISMTQDGEPMGLFTTNRWVTGETWYKAEDVVTMLDTFEVDHAFPNLAVNQWISSMFRLYKFEMIELLNERDRTIEQWKTQHPDQDVFEDRNLEITSYITINVDRKIDQIQQALLSRLPEKRR</sequence>
<protein>
    <recommendedName>
        <fullName evidence="1">DUF6969 domain-containing protein</fullName>
    </recommendedName>
</protein>
<evidence type="ECO:0000313" key="2">
    <source>
        <dbReference type="EMBL" id="PWQ95834.1"/>
    </source>
</evidence>
<evidence type="ECO:0000259" key="1">
    <source>
        <dbReference type="Pfam" id="PF22308"/>
    </source>
</evidence>
<comment type="caution">
    <text evidence="2">The sequence shown here is derived from an EMBL/GenBank/DDBJ whole genome shotgun (WGS) entry which is preliminary data.</text>
</comment>
<organism evidence="2 3">
    <name type="scientific">Leucothrix pacifica</name>
    <dbReference type="NCBI Taxonomy" id="1247513"/>
    <lineage>
        <taxon>Bacteria</taxon>
        <taxon>Pseudomonadati</taxon>
        <taxon>Pseudomonadota</taxon>
        <taxon>Gammaproteobacteria</taxon>
        <taxon>Thiotrichales</taxon>
        <taxon>Thiotrichaceae</taxon>
        <taxon>Leucothrix</taxon>
    </lineage>
</organism>
<keyword evidence="3" id="KW-1185">Reference proteome</keyword>
<dbReference type="Proteomes" id="UP000245539">
    <property type="component" value="Unassembled WGS sequence"/>
</dbReference>
<gene>
    <name evidence="2" type="ORF">DKW60_14135</name>
</gene>